<evidence type="ECO:0000259" key="3">
    <source>
        <dbReference type="PROSITE" id="PS50977"/>
    </source>
</evidence>
<evidence type="ECO:0000256" key="1">
    <source>
        <dbReference type="ARBA" id="ARBA00023125"/>
    </source>
</evidence>
<name>A0A2M9F1G5_9BACL</name>
<keyword evidence="5" id="KW-1185">Reference proteome</keyword>
<dbReference type="PRINTS" id="PR00455">
    <property type="entry name" value="HTHTETR"/>
</dbReference>
<accession>A0A2M9F1G5</accession>
<dbReference type="EMBL" id="PCGR01000002">
    <property type="protein sequence ID" value="PJK17298.1"/>
    <property type="molecule type" value="Genomic_DNA"/>
</dbReference>
<comment type="caution">
    <text evidence="4">The sequence shown here is derived from an EMBL/GenBank/DDBJ whole genome shotgun (WGS) entry which is preliminary data.</text>
</comment>
<protein>
    <submittedName>
        <fullName evidence="4">TetR family transcriptional regulator</fullName>
    </submittedName>
</protein>
<reference evidence="4 5" key="1">
    <citation type="submission" date="2017-10" db="EMBL/GenBank/DDBJ databases">
        <title>Draft genome of Chryseomicrobium casticus sp. nov.</title>
        <authorList>
            <person name="Chakraborty R."/>
            <person name="Saha T."/>
        </authorList>
    </citation>
    <scope>NUCLEOTIDE SEQUENCE [LARGE SCALE GENOMIC DNA]</scope>
    <source>
        <strain evidence="4 5">ET03</strain>
    </source>
</reference>
<feature type="DNA-binding region" description="H-T-H motif" evidence="2">
    <location>
        <begin position="22"/>
        <end position="41"/>
    </location>
</feature>
<proteinExistence type="predicted"/>
<dbReference type="Gene3D" id="1.10.357.10">
    <property type="entry name" value="Tetracycline Repressor, domain 2"/>
    <property type="match status" value="1"/>
</dbReference>
<dbReference type="Pfam" id="PF00440">
    <property type="entry name" value="TetR_N"/>
    <property type="match status" value="1"/>
</dbReference>
<dbReference type="GO" id="GO:0003677">
    <property type="term" value="F:DNA binding"/>
    <property type="evidence" value="ECO:0007669"/>
    <property type="project" value="UniProtKB-UniRule"/>
</dbReference>
<keyword evidence="1 2" id="KW-0238">DNA-binding</keyword>
<organism evidence="4 5">
    <name type="scientific">Chryseomicrobium excrementi</name>
    <dbReference type="NCBI Taxonomy" id="2041346"/>
    <lineage>
        <taxon>Bacteria</taxon>
        <taxon>Bacillati</taxon>
        <taxon>Bacillota</taxon>
        <taxon>Bacilli</taxon>
        <taxon>Bacillales</taxon>
        <taxon>Caryophanaceae</taxon>
        <taxon>Chryseomicrobium</taxon>
    </lineage>
</organism>
<dbReference type="OrthoDB" id="5366068at2"/>
<evidence type="ECO:0000313" key="5">
    <source>
        <dbReference type="Proteomes" id="UP000228680"/>
    </source>
</evidence>
<dbReference type="SUPFAM" id="SSF46689">
    <property type="entry name" value="Homeodomain-like"/>
    <property type="match status" value="1"/>
</dbReference>
<evidence type="ECO:0000256" key="2">
    <source>
        <dbReference type="PROSITE-ProRule" id="PRU00335"/>
    </source>
</evidence>
<evidence type="ECO:0000313" key="4">
    <source>
        <dbReference type="EMBL" id="PJK17298.1"/>
    </source>
</evidence>
<dbReference type="Proteomes" id="UP000228680">
    <property type="component" value="Unassembled WGS sequence"/>
</dbReference>
<gene>
    <name evidence="4" type="ORF">CQS04_07925</name>
</gene>
<dbReference type="InterPro" id="IPR009057">
    <property type="entry name" value="Homeodomain-like_sf"/>
</dbReference>
<sequence>MWKYFVNAATELIEKEGIQQVTIRKVADKAGFNSATLYNYFSEFSHLLFFASMRFMKPYTKEISIVLSQKSESHLRHYVKAWECFTRHSFQTPDIFHAIFMMDLGEEPDTLIAKYYEFFPTEIVDVPEELKPILLERSMHKRGRSFLEAAVQSGEISSEDADFLNDATTLIWQGMFSDVMNRRRLYTAEEATKVTLALIEKLIMKFES</sequence>
<dbReference type="InterPro" id="IPR001647">
    <property type="entry name" value="HTH_TetR"/>
</dbReference>
<feature type="domain" description="HTH tetR-type" evidence="3">
    <location>
        <begin position="1"/>
        <end position="59"/>
    </location>
</feature>
<dbReference type="AlphaFoldDB" id="A0A2M9F1G5"/>
<dbReference type="PROSITE" id="PS50977">
    <property type="entry name" value="HTH_TETR_2"/>
    <property type="match status" value="1"/>
</dbReference>